<comment type="caution">
    <text evidence="2">The sequence shown here is derived from an EMBL/GenBank/DDBJ whole genome shotgun (WGS) entry which is preliminary data.</text>
</comment>
<organism evidence="2 3">
    <name type="scientific">Mycena rosella</name>
    <name type="common">Pink bonnet</name>
    <name type="synonym">Agaricus rosellus</name>
    <dbReference type="NCBI Taxonomy" id="1033263"/>
    <lineage>
        <taxon>Eukaryota</taxon>
        <taxon>Fungi</taxon>
        <taxon>Dikarya</taxon>
        <taxon>Basidiomycota</taxon>
        <taxon>Agaricomycotina</taxon>
        <taxon>Agaricomycetes</taxon>
        <taxon>Agaricomycetidae</taxon>
        <taxon>Agaricales</taxon>
        <taxon>Marasmiineae</taxon>
        <taxon>Mycenaceae</taxon>
        <taxon>Mycena</taxon>
    </lineage>
</organism>
<evidence type="ECO:0000256" key="1">
    <source>
        <dbReference type="SAM" id="MobiDB-lite"/>
    </source>
</evidence>
<reference evidence="2" key="1">
    <citation type="submission" date="2023-03" db="EMBL/GenBank/DDBJ databases">
        <title>Massive genome expansion in bonnet fungi (Mycena s.s.) driven by repeated elements and novel gene families across ecological guilds.</title>
        <authorList>
            <consortium name="Lawrence Berkeley National Laboratory"/>
            <person name="Harder C.B."/>
            <person name="Miyauchi S."/>
            <person name="Viragh M."/>
            <person name="Kuo A."/>
            <person name="Thoen E."/>
            <person name="Andreopoulos B."/>
            <person name="Lu D."/>
            <person name="Skrede I."/>
            <person name="Drula E."/>
            <person name="Henrissat B."/>
            <person name="Morin E."/>
            <person name="Kohler A."/>
            <person name="Barry K."/>
            <person name="LaButti K."/>
            <person name="Morin E."/>
            <person name="Salamov A."/>
            <person name="Lipzen A."/>
            <person name="Mereny Z."/>
            <person name="Hegedus B."/>
            <person name="Baldrian P."/>
            <person name="Stursova M."/>
            <person name="Weitz H."/>
            <person name="Taylor A."/>
            <person name="Grigoriev I.V."/>
            <person name="Nagy L.G."/>
            <person name="Martin F."/>
            <person name="Kauserud H."/>
        </authorList>
    </citation>
    <scope>NUCLEOTIDE SEQUENCE</scope>
    <source>
        <strain evidence="2">CBHHK067</strain>
    </source>
</reference>
<evidence type="ECO:0000313" key="3">
    <source>
        <dbReference type="Proteomes" id="UP001221757"/>
    </source>
</evidence>
<dbReference type="EMBL" id="JARKIE010000364">
    <property type="protein sequence ID" value="KAJ7649321.1"/>
    <property type="molecule type" value="Genomic_DNA"/>
</dbReference>
<dbReference type="Proteomes" id="UP001221757">
    <property type="component" value="Unassembled WGS sequence"/>
</dbReference>
<feature type="region of interest" description="Disordered" evidence="1">
    <location>
        <begin position="106"/>
        <end position="147"/>
    </location>
</feature>
<sequence length="298" mass="32970">MSHYNTLLADRRHPPYFSEERAYYSTSGRATQWAPEVSSRTSHYIPTPASFVTPAWNAVNFTCQPEYNARSAPTYYSEASHRQPSSPPFLLDAISVYSPPFTRPASRASASDAYSTPYADADLTSPESSASPMPIKEEQPDDDGFIVDLFSAPQPQALAPPTEVPLRATQASPPMRRMMGVFRLNPFAMHAHGGRGVLAPWAGGEARPLEEEPRIFEFQLELAAEEEMDAPKLEEPFSAASLRAFSPDFDLEAEPQPEPEASWELAYPPLSFDPVATYPRALHAYNVRAAFSPTRPPC</sequence>
<gene>
    <name evidence="2" type="ORF">B0H17DRAFT_1102274</name>
</gene>
<protein>
    <submittedName>
        <fullName evidence="2">Uncharacterized protein</fullName>
    </submittedName>
</protein>
<dbReference type="AlphaFoldDB" id="A0AAD7G0G0"/>
<evidence type="ECO:0000313" key="2">
    <source>
        <dbReference type="EMBL" id="KAJ7649321.1"/>
    </source>
</evidence>
<keyword evidence="3" id="KW-1185">Reference proteome</keyword>
<proteinExistence type="predicted"/>
<name>A0AAD7G0G0_MYCRO</name>
<accession>A0AAD7G0G0</accession>